<evidence type="ECO:0000313" key="3">
    <source>
        <dbReference type="Proteomes" id="UP000620124"/>
    </source>
</evidence>
<dbReference type="SUPFAM" id="SSF55729">
    <property type="entry name" value="Acyl-CoA N-acyltransferases (Nat)"/>
    <property type="match status" value="1"/>
</dbReference>
<dbReference type="PANTHER" id="PTHR43441:SF2">
    <property type="entry name" value="FAMILY ACETYLTRANSFERASE, PUTATIVE (AFU_ORTHOLOGUE AFUA_7G00850)-RELATED"/>
    <property type="match status" value="1"/>
</dbReference>
<name>A0A8H6Y5I0_9AGAR</name>
<dbReference type="GO" id="GO:0005737">
    <property type="term" value="C:cytoplasm"/>
    <property type="evidence" value="ECO:0007669"/>
    <property type="project" value="TreeGrafter"/>
</dbReference>
<dbReference type="PROSITE" id="PS51186">
    <property type="entry name" value="GNAT"/>
    <property type="match status" value="1"/>
</dbReference>
<feature type="domain" description="N-acetyltransferase" evidence="1">
    <location>
        <begin position="34"/>
        <end position="184"/>
    </location>
</feature>
<dbReference type="GO" id="GO:1990189">
    <property type="term" value="F:protein N-terminal-serine acetyltransferase activity"/>
    <property type="evidence" value="ECO:0007669"/>
    <property type="project" value="TreeGrafter"/>
</dbReference>
<dbReference type="InterPro" id="IPR000182">
    <property type="entry name" value="GNAT_dom"/>
</dbReference>
<organism evidence="2 3">
    <name type="scientific">Mycena venus</name>
    <dbReference type="NCBI Taxonomy" id="2733690"/>
    <lineage>
        <taxon>Eukaryota</taxon>
        <taxon>Fungi</taxon>
        <taxon>Dikarya</taxon>
        <taxon>Basidiomycota</taxon>
        <taxon>Agaricomycotina</taxon>
        <taxon>Agaricomycetes</taxon>
        <taxon>Agaricomycetidae</taxon>
        <taxon>Agaricales</taxon>
        <taxon>Marasmiineae</taxon>
        <taxon>Mycenaceae</taxon>
        <taxon>Mycena</taxon>
    </lineage>
</organism>
<dbReference type="InterPro" id="IPR016181">
    <property type="entry name" value="Acyl_CoA_acyltransferase"/>
</dbReference>
<accession>A0A8H6Y5I0</accession>
<gene>
    <name evidence="2" type="ORF">MVEN_01194800</name>
</gene>
<keyword evidence="2" id="KW-0808">Transferase</keyword>
<dbReference type="GO" id="GO:0008999">
    <property type="term" value="F:protein-N-terminal-alanine acetyltransferase activity"/>
    <property type="evidence" value="ECO:0007669"/>
    <property type="project" value="TreeGrafter"/>
</dbReference>
<dbReference type="OrthoDB" id="64477at2759"/>
<keyword evidence="3" id="KW-1185">Reference proteome</keyword>
<dbReference type="InterPro" id="IPR051908">
    <property type="entry name" value="Ribosomal_N-acetyltransferase"/>
</dbReference>
<dbReference type="Pfam" id="PF13302">
    <property type="entry name" value="Acetyltransf_3"/>
    <property type="match status" value="1"/>
</dbReference>
<sequence length="203" mass="22633">MFLDVALPSKSGRLTLVPPSEEDDAFVSALRCRVETRRYLRYFPEHFSLDDARARRLSRAADQTLVDFHIHALNGPADATSTFVGTTGIFRIDDHGHACEVGILISPEYFRGGLATEALHTVLVYVFEDRKFHRAEFITGVDNLAMRGWLEKAGATLEGTKREAWPDPTTGGSTDVCVYGILQTEWTTTVKGRLEARMNRTVG</sequence>
<proteinExistence type="predicted"/>
<dbReference type="PANTHER" id="PTHR43441">
    <property type="entry name" value="RIBOSOMAL-PROTEIN-SERINE ACETYLTRANSFERASE"/>
    <property type="match status" value="1"/>
</dbReference>
<dbReference type="Proteomes" id="UP000620124">
    <property type="component" value="Unassembled WGS sequence"/>
</dbReference>
<protein>
    <submittedName>
        <fullName evidence="2">Ribosomal-protein-alanine acetyltransferase</fullName>
    </submittedName>
</protein>
<evidence type="ECO:0000313" key="2">
    <source>
        <dbReference type="EMBL" id="KAF7352311.1"/>
    </source>
</evidence>
<dbReference type="EMBL" id="JACAZI010000009">
    <property type="protein sequence ID" value="KAF7352311.1"/>
    <property type="molecule type" value="Genomic_DNA"/>
</dbReference>
<dbReference type="Gene3D" id="3.40.630.30">
    <property type="match status" value="1"/>
</dbReference>
<comment type="caution">
    <text evidence="2">The sequence shown here is derived from an EMBL/GenBank/DDBJ whole genome shotgun (WGS) entry which is preliminary data.</text>
</comment>
<dbReference type="AlphaFoldDB" id="A0A8H6Y5I0"/>
<evidence type="ECO:0000259" key="1">
    <source>
        <dbReference type="PROSITE" id="PS51186"/>
    </source>
</evidence>
<reference evidence="2" key="1">
    <citation type="submission" date="2020-05" db="EMBL/GenBank/DDBJ databases">
        <title>Mycena genomes resolve the evolution of fungal bioluminescence.</title>
        <authorList>
            <person name="Tsai I.J."/>
        </authorList>
    </citation>
    <scope>NUCLEOTIDE SEQUENCE</scope>
    <source>
        <strain evidence="2">CCC161011</strain>
    </source>
</reference>